<reference evidence="3 4" key="1">
    <citation type="submission" date="2018-05" db="EMBL/GenBank/DDBJ databases">
        <title>Draft genome of Methanospirillum lacunae Ki8-1.</title>
        <authorList>
            <person name="Dueholm M.S."/>
            <person name="Nielsen P.H."/>
            <person name="Bakmann L.F."/>
            <person name="Otzen D.E."/>
        </authorList>
    </citation>
    <scope>NUCLEOTIDE SEQUENCE [LARGE SCALE GENOMIC DNA]</scope>
    <source>
        <strain evidence="3 4">Ki8-1</strain>
    </source>
</reference>
<gene>
    <name evidence="3" type="ORF">DK846_11370</name>
</gene>
<dbReference type="InterPro" id="IPR007742">
    <property type="entry name" value="NosD_dom"/>
</dbReference>
<dbReference type="AlphaFoldDB" id="A0A2V2N1B5"/>
<dbReference type="GeneID" id="97550403"/>
<dbReference type="Pfam" id="PF05048">
    <property type="entry name" value="NosD"/>
    <property type="match status" value="1"/>
</dbReference>
<organism evidence="3 4">
    <name type="scientific">Methanospirillum lacunae</name>
    <dbReference type="NCBI Taxonomy" id="668570"/>
    <lineage>
        <taxon>Archaea</taxon>
        <taxon>Methanobacteriati</taxon>
        <taxon>Methanobacteriota</taxon>
        <taxon>Stenosarchaea group</taxon>
        <taxon>Methanomicrobia</taxon>
        <taxon>Methanomicrobiales</taxon>
        <taxon>Methanospirillaceae</taxon>
        <taxon>Methanospirillum</taxon>
    </lineage>
</organism>
<dbReference type="Gene3D" id="2.160.20.10">
    <property type="entry name" value="Single-stranded right-handed beta-helix, Pectin lyase-like"/>
    <property type="match status" value="1"/>
</dbReference>
<accession>A0A2V2N1B5</accession>
<evidence type="ECO:0000259" key="2">
    <source>
        <dbReference type="Pfam" id="PF05048"/>
    </source>
</evidence>
<feature type="domain" description="Periplasmic copper-binding protein NosD beta helix" evidence="2">
    <location>
        <begin position="112"/>
        <end position="310"/>
    </location>
</feature>
<dbReference type="SMART" id="SM00710">
    <property type="entry name" value="PbH1"/>
    <property type="match status" value="7"/>
</dbReference>
<proteinExistence type="predicted"/>
<evidence type="ECO:0000256" key="1">
    <source>
        <dbReference type="SAM" id="MobiDB-lite"/>
    </source>
</evidence>
<dbReference type="NCBIfam" id="TIGR03804">
    <property type="entry name" value="para_beta_helix"/>
    <property type="match status" value="2"/>
</dbReference>
<feature type="compositionally biased region" description="Polar residues" evidence="1">
    <location>
        <begin position="363"/>
        <end position="376"/>
    </location>
</feature>
<dbReference type="InterPro" id="IPR011050">
    <property type="entry name" value="Pectin_lyase_fold/virulence"/>
</dbReference>
<dbReference type="OrthoDB" id="117568at2157"/>
<dbReference type="InterPro" id="IPR022441">
    <property type="entry name" value="Para_beta_helix_rpt-2"/>
</dbReference>
<dbReference type="InterPro" id="IPR006626">
    <property type="entry name" value="PbH1"/>
</dbReference>
<feature type="region of interest" description="Disordered" evidence="1">
    <location>
        <begin position="592"/>
        <end position="651"/>
    </location>
</feature>
<dbReference type="Proteomes" id="UP000245657">
    <property type="component" value="Unassembled WGS sequence"/>
</dbReference>
<keyword evidence="4" id="KW-1185">Reference proteome</keyword>
<name>A0A2V2N1B5_9EURY</name>
<dbReference type="EMBL" id="QGMY01000008">
    <property type="protein sequence ID" value="PWR71456.1"/>
    <property type="molecule type" value="Genomic_DNA"/>
</dbReference>
<feature type="region of interest" description="Disordered" evidence="1">
    <location>
        <begin position="363"/>
        <end position="395"/>
    </location>
</feature>
<dbReference type="SUPFAM" id="SSF51126">
    <property type="entry name" value="Pectin lyase-like"/>
    <property type="match status" value="1"/>
</dbReference>
<dbReference type="InterPro" id="IPR012334">
    <property type="entry name" value="Pectin_lyas_fold"/>
</dbReference>
<evidence type="ECO:0000313" key="4">
    <source>
        <dbReference type="Proteomes" id="UP000245657"/>
    </source>
</evidence>
<comment type="caution">
    <text evidence="3">The sequence shown here is derived from an EMBL/GenBank/DDBJ whole genome shotgun (WGS) entry which is preliminary data.</text>
</comment>
<evidence type="ECO:0000313" key="3">
    <source>
        <dbReference type="EMBL" id="PWR71456.1"/>
    </source>
</evidence>
<protein>
    <recommendedName>
        <fullName evidence="2">Periplasmic copper-binding protein NosD beta helix domain-containing protein</fullName>
    </recommendedName>
</protein>
<sequence>MSRMGQISRGVILLVVMGALFGTMAAAQPIKAPAVITTPGVYELSDDARDITDIYGIQIQCSNVVIDGAGHFLGGEEREKSAGVFVNQYGGSITNVTVKNLNLENWESGIDYTYVKGQKGDSNLITKCDIVKCDVGIRVEYSDYVKVEENQLHDCSSGVVVEGLSTNTDLKKNTIKGCGQGISVTNSQMTTIEENTINTCKVYGVEVTDSEGTIVKKNGISDNKYAALKIENSKESEVNGNTLSQTEVGPVLIIGNDVHNAVITNNYFSSFENVLVDDVSTDISWNTTQKPGTNILGGPYLGGNYWGSAAGGKGYSDSAADKDGFGIADKSYRINDYNIDYLPLTHTTATKAPEEQEIIPDANVTNTTPDTASNKTSEPELTPVKDSEKPSISENISTVPSVKESLTPTPMEKQIEQKNVTNVTNTTKFANVTNVTTITPVLTINDSILNRSVANGYPTEISQVLQVAGPVNGSNTVDAFKVGNRSSQSGGLNTSSVNQSSEKLDFPAQNGYLVFLVSEAGGRVILTTTTGSEIKLDPMQQKNLTVPVPVGGFEYTTYRVEKDGYTPVSGSISPYPGSGQTTTITVSLTKHASNATTQSGPQPIQNGVKQSDKINSTPISNTTEPSIQKNTSVSSANKTESATPSHEIRNQTPGVAIISANQTLIPTVNATQPPTVTVVANGINQTTSSQLSHVIEASAGPGGSISPNGSVSVENKGASSFIVTADDSHKISYLVIDGIKTSPMSEYRFIDVTSNHTIMAGFA</sequence>
<dbReference type="RefSeq" id="WP_109969074.1">
    <property type="nucleotide sequence ID" value="NZ_CP176093.1"/>
</dbReference>
<feature type="compositionally biased region" description="Polar residues" evidence="1">
    <location>
        <begin position="592"/>
        <end position="644"/>
    </location>
</feature>